<evidence type="ECO:0000313" key="1">
    <source>
        <dbReference type="EMBL" id="PTQ12683.1"/>
    </source>
</evidence>
<protein>
    <submittedName>
        <fullName evidence="1">Uncharacterized protein</fullName>
    </submittedName>
</protein>
<sequence length="108" mass="11832">MIQTSIAEPMLSKLEWKVISLAFNEATECGCGSFEEPSRLGGAVRRAFNWITGIEPSRPLADPKLESLRRFACETRRHGRPAKDLAPALIEHGFSAGQVQAVALLSTH</sequence>
<keyword evidence="2" id="KW-1185">Reference proteome</keyword>
<dbReference type="OrthoDB" id="7508156at2"/>
<dbReference type="AlphaFoldDB" id="A0A2T5G0M5"/>
<evidence type="ECO:0000313" key="2">
    <source>
        <dbReference type="Proteomes" id="UP000244162"/>
    </source>
</evidence>
<comment type="caution">
    <text evidence="1">The sequence shown here is derived from an EMBL/GenBank/DDBJ whole genome shotgun (WGS) entry which is preliminary data.</text>
</comment>
<gene>
    <name evidence="1" type="ORF">CLG96_00495</name>
</gene>
<accession>A0A2T5G0M5</accession>
<reference evidence="1 2" key="1">
    <citation type="submission" date="2017-09" db="EMBL/GenBank/DDBJ databases">
        <title>Sphingomonas panjinensis sp.nov., isolated from oil-contaminated soil.</title>
        <authorList>
            <person name="Wang L."/>
            <person name="Chen L."/>
        </authorList>
    </citation>
    <scope>NUCLEOTIDE SEQUENCE [LARGE SCALE GENOMIC DNA]</scope>
    <source>
        <strain evidence="1 2">FW-11</strain>
    </source>
</reference>
<dbReference type="Proteomes" id="UP000244162">
    <property type="component" value="Unassembled WGS sequence"/>
</dbReference>
<proteinExistence type="predicted"/>
<dbReference type="EMBL" id="NWBU01000004">
    <property type="protein sequence ID" value="PTQ12683.1"/>
    <property type="molecule type" value="Genomic_DNA"/>
</dbReference>
<name>A0A2T5G0M5_9SPHN</name>
<organism evidence="1 2">
    <name type="scientific">Sphingomonas oleivorans</name>
    <dbReference type="NCBI Taxonomy" id="1735121"/>
    <lineage>
        <taxon>Bacteria</taxon>
        <taxon>Pseudomonadati</taxon>
        <taxon>Pseudomonadota</taxon>
        <taxon>Alphaproteobacteria</taxon>
        <taxon>Sphingomonadales</taxon>
        <taxon>Sphingomonadaceae</taxon>
        <taxon>Sphingomonas</taxon>
    </lineage>
</organism>
<dbReference type="RefSeq" id="WP_107965920.1">
    <property type="nucleotide sequence ID" value="NZ_NWBU01000004.1"/>
</dbReference>